<evidence type="ECO:0000256" key="5">
    <source>
        <dbReference type="ARBA" id="ARBA00022679"/>
    </source>
</evidence>
<dbReference type="HAMAP" id="MF_00154">
    <property type="entry name" value="CyoE_CtaB"/>
    <property type="match status" value="1"/>
</dbReference>
<feature type="transmembrane region" description="Helical" evidence="11">
    <location>
        <begin position="181"/>
        <end position="205"/>
    </location>
</feature>
<feature type="transmembrane region" description="Helical" evidence="11">
    <location>
        <begin position="254"/>
        <end position="272"/>
    </location>
</feature>
<dbReference type="InterPro" id="IPR044878">
    <property type="entry name" value="UbiA_sf"/>
</dbReference>
<feature type="transmembrane region" description="Helical" evidence="11">
    <location>
        <begin position="284"/>
        <end position="303"/>
    </location>
</feature>
<organism evidence="12 13">
    <name type="scientific">Caldiarchaeum subterraneum</name>
    <dbReference type="NCBI Taxonomy" id="311458"/>
    <lineage>
        <taxon>Archaea</taxon>
        <taxon>Nitrososphaerota</taxon>
        <taxon>Candidatus Caldarchaeales</taxon>
        <taxon>Candidatus Caldarchaeaceae</taxon>
        <taxon>Candidatus Caldarchaeum</taxon>
    </lineage>
</organism>
<dbReference type="InterPro" id="IPR006369">
    <property type="entry name" value="Protohaem_IX_farnesylTrfase"/>
</dbReference>
<gene>
    <name evidence="11" type="primary">ctaB</name>
    <name evidence="12" type="ORF">EYH45_02125</name>
</gene>
<dbReference type="NCBIfam" id="NF003349">
    <property type="entry name" value="PRK04375.1-2"/>
    <property type="match status" value="1"/>
</dbReference>
<keyword evidence="9 11" id="KW-0472">Membrane</keyword>
<feature type="transmembrane region" description="Helical" evidence="11">
    <location>
        <begin position="60"/>
        <end position="81"/>
    </location>
</feature>
<dbReference type="PANTHER" id="PTHR43448:SF2">
    <property type="entry name" value="PROTOHEME IX FARNESYLTRANSFERASE, MITOCHONDRIAL"/>
    <property type="match status" value="1"/>
</dbReference>
<evidence type="ECO:0000256" key="6">
    <source>
        <dbReference type="ARBA" id="ARBA00022692"/>
    </source>
</evidence>
<feature type="transmembrane region" description="Helical" evidence="11">
    <location>
        <begin position="131"/>
        <end position="148"/>
    </location>
</feature>
<evidence type="ECO:0000256" key="1">
    <source>
        <dbReference type="ARBA" id="ARBA00004019"/>
    </source>
</evidence>
<dbReference type="EC" id="2.5.1.141" evidence="11"/>
<keyword evidence="7 11" id="KW-1133">Transmembrane helix</keyword>
<comment type="function">
    <text evidence="1 11">Converts heme B (protoheme IX) to heme O by substitution of the vinyl group on carbon 2 of heme B porphyrin ring with a hydroxyethyl farnesyl side group.</text>
</comment>
<evidence type="ECO:0000256" key="9">
    <source>
        <dbReference type="ARBA" id="ARBA00023136"/>
    </source>
</evidence>
<dbReference type="GO" id="GO:0005886">
    <property type="term" value="C:plasma membrane"/>
    <property type="evidence" value="ECO:0007669"/>
    <property type="project" value="UniProtKB-SubCell"/>
</dbReference>
<feature type="transmembrane region" description="Helical" evidence="11">
    <location>
        <begin position="155"/>
        <end position="175"/>
    </location>
</feature>
<comment type="catalytic activity">
    <reaction evidence="10 11">
        <text>heme b + (2E,6E)-farnesyl diphosphate + H2O = Fe(II)-heme o + diphosphate</text>
        <dbReference type="Rhea" id="RHEA:28070"/>
        <dbReference type="ChEBI" id="CHEBI:15377"/>
        <dbReference type="ChEBI" id="CHEBI:33019"/>
        <dbReference type="ChEBI" id="CHEBI:60344"/>
        <dbReference type="ChEBI" id="CHEBI:60530"/>
        <dbReference type="ChEBI" id="CHEBI:175763"/>
        <dbReference type="EC" id="2.5.1.141"/>
    </reaction>
</comment>
<dbReference type="PANTHER" id="PTHR43448">
    <property type="entry name" value="PROTOHEME IX FARNESYLTRANSFERASE, MITOCHONDRIAL"/>
    <property type="match status" value="1"/>
</dbReference>
<keyword evidence="6 11" id="KW-0812">Transmembrane</keyword>
<name>A0A833E9D6_CALS0</name>
<keyword evidence="8 11" id="KW-0350">Heme biosynthesis</keyword>
<dbReference type="Pfam" id="PF01040">
    <property type="entry name" value="UbiA"/>
    <property type="match status" value="1"/>
</dbReference>
<feature type="transmembrane region" description="Helical" evidence="11">
    <location>
        <begin position="36"/>
        <end position="54"/>
    </location>
</feature>
<comment type="miscellaneous">
    <text evidence="11">Carbon 2 of the heme B porphyrin ring is defined according to the Fischer nomenclature.</text>
</comment>
<keyword evidence="5 11" id="KW-0808">Transferase</keyword>
<comment type="similarity">
    <text evidence="11">Belongs to the UbiA prenyltransferase family. Protoheme IX farnesyltransferase subfamily.</text>
</comment>
<protein>
    <recommendedName>
        <fullName evidence="11">Protoheme IX farnesyltransferase</fullName>
        <ecNumber evidence="11">2.5.1.141</ecNumber>
    </recommendedName>
    <alternativeName>
        <fullName evidence="11">Heme B farnesyltransferase</fullName>
    </alternativeName>
    <alternativeName>
        <fullName evidence="11">Heme O synthase</fullName>
    </alternativeName>
</protein>
<evidence type="ECO:0000256" key="7">
    <source>
        <dbReference type="ARBA" id="ARBA00022989"/>
    </source>
</evidence>
<comment type="caution">
    <text evidence="12">The sequence shown here is derived from an EMBL/GenBank/DDBJ whole genome shotgun (WGS) entry which is preliminary data.</text>
</comment>
<feature type="transmembrane region" description="Helical" evidence="11">
    <location>
        <begin position="108"/>
        <end position="125"/>
    </location>
</feature>
<evidence type="ECO:0000256" key="8">
    <source>
        <dbReference type="ARBA" id="ARBA00023133"/>
    </source>
</evidence>
<evidence type="ECO:0000256" key="4">
    <source>
        <dbReference type="ARBA" id="ARBA00010223"/>
    </source>
</evidence>
<comment type="similarity">
    <text evidence="4">In the C-terminal section; belongs to the UbiA prenyltransferase family. Protoheme IX farnesyltransferase subfamily.</text>
</comment>
<sequence>MISCKVKIRSSSMKTRQQNQLVERVKVYFSLTKPKVWWLLVFTGLGGSITAGGVNDLTTTLMAAITIALGSAGSESVANYLEKDIDAIMARTRRRPLPQGLIKPEWKALVFGCVLIILSLALAYAINLLTFIFMALGIFDYVVVYVMYSKRRTPLNIILGSFAGGAPVMAGYVAISNTLTAEAWILAALVVLWIPSHVWSLALKYRDDYMAANIPMLPVVTSEDKAIRCIASTAILMVLFSAVLYFLYPHKYGGIYVAAAALTGALLTYLSMELMNKPTRDNAWRLFKFTSPHLAILFLAIIVDSII</sequence>
<evidence type="ECO:0000256" key="11">
    <source>
        <dbReference type="HAMAP-Rule" id="MF_00154"/>
    </source>
</evidence>
<dbReference type="Gene3D" id="1.10.357.140">
    <property type="entry name" value="UbiA prenyltransferase"/>
    <property type="match status" value="1"/>
</dbReference>
<dbReference type="UniPathway" id="UPA00834">
    <property type="reaction ID" value="UER00712"/>
</dbReference>
<dbReference type="GO" id="GO:0048034">
    <property type="term" value="P:heme O biosynthetic process"/>
    <property type="evidence" value="ECO:0007669"/>
    <property type="project" value="UniProtKB-UniRule"/>
</dbReference>
<accession>A0A833E9D6</accession>
<keyword evidence="11" id="KW-1003">Cell membrane</keyword>
<evidence type="ECO:0000256" key="10">
    <source>
        <dbReference type="ARBA" id="ARBA00047690"/>
    </source>
</evidence>
<evidence type="ECO:0000256" key="3">
    <source>
        <dbReference type="ARBA" id="ARBA00004919"/>
    </source>
</evidence>
<evidence type="ECO:0000313" key="12">
    <source>
        <dbReference type="EMBL" id="HIQ29342.1"/>
    </source>
</evidence>
<feature type="transmembrane region" description="Helical" evidence="11">
    <location>
        <begin position="226"/>
        <end position="248"/>
    </location>
</feature>
<dbReference type="GO" id="GO:0008495">
    <property type="term" value="F:protoheme IX farnesyltransferase activity"/>
    <property type="evidence" value="ECO:0007669"/>
    <property type="project" value="UniProtKB-UniRule"/>
</dbReference>
<comment type="pathway">
    <text evidence="3 11">Porphyrin-containing compound metabolism; heme O biosynthesis; heme O from protoheme: step 1/1.</text>
</comment>
<dbReference type="EMBL" id="DQVM01000037">
    <property type="protein sequence ID" value="HIQ29342.1"/>
    <property type="molecule type" value="Genomic_DNA"/>
</dbReference>
<comment type="subcellular location">
    <subcellularLocation>
        <location evidence="2 11">Cell membrane</location>
        <topology evidence="2 11">Multi-pass membrane protein</topology>
    </subcellularLocation>
</comment>
<dbReference type="NCBIfam" id="TIGR01473">
    <property type="entry name" value="cyoE_ctaB"/>
    <property type="match status" value="1"/>
</dbReference>
<evidence type="ECO:0000313" key="13">
    <source>
        <dbReference type="Proteomes" id="UP000608579"/>
    </source>
</evidence>
<dbReference type="Proteomes" id="UP000608579">
    <property type="component" value="Unassembled WGS sequence"/>
</dbReference>
<dbReference type="CDD" id="cd13957">
    <property type="entry name" value="PT_UbiA_Cox10"/>
    <property type="match status" value="1"/>
</dbReference>
<dbReference type="AlphaFoldDB" id="A0A833E9D6"/>
<dbReference type="InterPro" id="IPR000537">
    <property type="entry name" value="UbiA_prenyltransferase"/>
</dbReference>
<reference evidence="12" key="1">
    <citation type="journal article" date="2020" name="ISME J.">
        <title>Gammaproteobacteria mediating utilization of methyl-, sulfur- and petroleum organic compounds in deep ocean hydrothermal plumes.</title>
        <authorList>
            <person name="Zhou Z."/>
            <person name="Liu Y."/>
            <person name="Pan J."/>
            <person name="Cron B.R."/>
            <person name="Toner B.M."/>
            <person name="Anantharaman K."/>
            <person name="Breier J.A."/>
            <person name="Dick G.J."/>
            <person name="Li M."/>
        </authorList>
    </citation>
    <scope>NUCLEOTIDE SEQUENCE</scope>
    <source>
        <strain evidence="12">SZUA-1515</strain>
    </source>
</reference>
<proteinExistence type="inferred from homology"/>
<evidence type="ECO:0000256" key="2">
    <source>
        <dbReference type="ARBA" id="ARBA00004651"/>
    </source>
</evidence>